<dbReference type="SUPFAM" id="SSF46689">
    <property type="entry name" value="Homeodomain-like"/>
    <property type="match status" value="1"/>
</dbReference>
<dbReference type="InterPro" id="IPR025943">
    <property type="entry name" value="Sigma_54_int_dom_ATP-bd_2"/>
</dbReference>
<evidence type="ECO:0000259" key="4">
    <source>
        <dbReference type="PROSITE" id="PS50045"/>
    </source>
</evidence>
<dbReference type="CDD" id="cd00156">
    <property type="entry name" value="REC"/>
    <property type="match status" value="1"/>
</dbReference>
<feature type="domain" description="Response regulatory" evidence="5">
    <location>
        <begin position="3"/>
        <end position="117"/>
    </location>
</feature>
<proteinExistence type="predicted"/>
<dbReference type="Gene3D" id="1.10.8.60">
    <property type="match status" value="1"/>
</dbReference>
<dbReference type="PROSITE" id="PS50110">
    <property type="entry name" value="RESPONSE_REGULATORY"/>
    <property type="match status" value="1"/>
</dbReference>
<dbReference type="Gene3D" id="3.40.50.300">
    <property type="entry name" value="P-loop containing nucleotide triphosphate hydrolases"/>
    <property type="match status" value="1"/>
</dbReference>
<evidence type="ECO:0000256" key="1">
    <source>
        <dbReference type="ARBA" id="ARBA00022741"/>
    </source>
</evidence>
<keyword evidence="1" id="KW-0547">Nucleotide-binding</keyword>
<evidence type="ECO:0000313" key="7">
    <source>
        <dbReference type="Proteomes" id="UP000306038"/>
    </source>
</evidence>
<organism evidence="6 7">
    <name type="scientific">Chryseobacterium candidae</name>
    <dbReference type="NCBI Taxonomy" id="1978493"/>
    <lineage>
        <taxon>Bacteria</taxon>
        <taxon>Pseudomonadati</taxon>
        <taxon>Bacteroidota</taxon>
        <taxon>Flavobacteriia</taxon>
        <taxon>Flavobacteriales</taxon>
        <taxon>Weeksellaceae</taxon>
        <taxon>Chryseobacterium group</taxon>
        <taxon>Chryseobacterium</taxon>
    </lineage>
</organism>
<dbReference type="SMART" id="SM00382">
    <property type="entry name" value="AAA"/>
    <property type="match status" value="1"/>
</dbReference>
<feature type="modified residue" description="4-aspartylphosphate" evidence="3">
    <location>
        <position position="52"/>
    </location>
</feature>
<name>A0ABY2R9L5_9FLAO</name>
<dbReference type="SUPFAM" id="SSF52172">
    <property type="entry name" value="CheY-like"/>
    <property type="match status" value="1"/>
</dbReference>
<dbReference type="Pfam" id="PF00072">
    <property type="entry name" value="Response_reg"/>
    <property type="match status" value="1"/>
</dbReference>
<keyword evidence="3" id="KW-0597">Phosphoprotein</keyword>
<feature type="domain" description="Sigma-54 factor interaction" evidence="4">
    <location>
        <begin position="144"/>
        <end position="373"/>
    </location>
</feature>
<dbReference type="InterPro" id="IPR002078">
    <property type="entry name" value="Sigma_54_int"/>
</dbReference>
<dbReference type="EMBL" id="SDLV01000011">
    <property type="protein sequence ID" value="THV62201.1"/>
    <property type="molecule type" value="Genomic_DNA"/>
</dbReference>
<keyword evidence="7" id="KW-1185">Reference proteome</keyword>
<dbReference type="PROSITE" id="PS50045">
    <property type="entry name" value="SIGMA54_INTERACT_4"/>
    <property type="match status" value="1"/>
</dbReference>
<dbReference type="Gene3D" id="3.40.50.2300">
    <property type="match status" value="1"/>
</dbReference>
<dbReference type="Proteomes" id="UP000306038">
    <property type="component" value="Unassembled WGS sequence"/>
</dbReference>
<dbReference type="InterPro" id="IPR027417">
    <property type="entry name" value="P-loop_NTPase"/>
</dbReference>
<dbReference type="InterPro" id="IPR058031">
    <property type="entry name" value="AAA_lid_NorR"/>
</dbReference>
<dbReference type="RefSeq" id="WP_136521637.1">
    <property type="nucleotide sequence ID" value="NZ_SDLV01000011.1"/>
</dbReference>
<comment type="caution">
    <text evidence="6">The sequence shown here is derived from an EMBL/GenBank/DDBJ whole genome shotgun (WGS) entry which is preliminary data.</text>
</comment>
<evidence type="ECO:0000256" key="2">
    <source>
        <dbReference type="ARBA" id="ARBA00022840"/>
    </source>
</evidence>
<evidence type="ECO:0000313" key="6">
    <source>
        <dbReference type="EMBL" id="THV62201.1"/>
    </source>
</evidence>
<dbReference type="InterPro" id="IPR001789">
    <property type="entry name" value="Sig_transdc_resp-reg_receiver"/>
</dbReference>
<dbReference type="InterPro" id="IPR011006">
    <property type="entry name" value="CheY-like_superfamily"/>
</dbReference>
<dbReference type="Pfam" id="PF00158">
    <property type="entry name" value="Sigma54_activat"/>
    <property type="match status" value="1"/>
</dbReference>
<keyword evidence="2" id="KW-0067">ATP-binding</keyword>
<gene>
    <name evidence="6" type="ORF">EK417_06205</name>
</gene>
<protein>
    <submittedName>
        <fullName evidence="6">Sigma-54-dependent Fis family transcriptional regulator</fullName>
    </submittedName>
</protein>
<sequence length="449" mass="51314">MCKIFIVDDDIFIGEMLKYHLQLNPDYEVLLFSNAKDCLSNLYHNPDIICIDFGLPDIQGDELFKQIKNLYPELPIIVISGQENIEVAINFLKQGAKDYIVKNEHTKELLWNSIMRLKENINLKQEVEDLKDELEKKYTFEKTIIGQSDSIKKIFSKINKALTSNINVSITGETGTGKEVVAKAIHYNSSRKNKPFIAVNMAAIPKELVESEFFGHEKGAFTGATERAIGKFEQANGGTIFLDEIAELDLNIQSKLLRALQEREITRVGGKQKIELNVRIITATHKNLVQEVKKGNFREDLYYRIIGLPIELPPLRERDQDILILAKHFIELFAKENKVKPLSLSSDARKKLLAYHFPGNVRELKSVVDLACVMSDNHEITAEDINFFNLEKNSESFLNEQKTLKQYTTDIILHFLKNNNNDVIKTAKLLDIGKSTIYNLINNLEIENS</sequence>
<evidence type="ECO:0000256" key="3">
    <source>
        <dbReference type="PROSITE-ProRule" id="PRU00169"/>
    </source>
</evidence>
<dbReference type="SMART" id="SM00448">
    <property type="entry name" value="REC"/>
    <property type="match status" value="1"/>
</dbReference>
<dbReference type="SUPFAM" id="SSF52540">
    <property type="entry name" value="P-loop containing nucleoside triphosphate hydrolases"/>
    <property type="match status" value="1"/>
</dbReference>
<dbReference type="InterPro" id="IPR009057">
    <property type="entry name" value="Homeodomain-like_sf"/>
</dbReference>
<evidence type="ECO:0000259" key="5">
    <source>
        <dbReference type="PROSITE" id="PS50110"/>
    </source>
</evidence>
<dbReference type="PROSITE" id="PS00676">
    <property type="entry name" value="SIGMA54_INTERACT_2"/>
    <property type="match status" value="1"/>
</dbReference>
<reference evidence="6 7" key="1">
    <citation type="submission" date="2019-01" db="EMBL/GenBank/DDBJ databases">
        <authorList>
            <person name="B I."/>
            <person name="Ch S."/>
            <person name="Ch V.R."/>
        </authorList>
    </citation>
    <scope>NUCLEOTIDE SEQUENCE [LARGE SCALE GENOMIC DNA]</scope>
    <source>
        <strain evidence="6 7">JC507</strain>
    </source>
</reference>
<dbReference type="Gene3D" id="1.10.10.60">
    <property type="entry name" value="Homeodomain-like"/>
    <property type="match status" value="1"/>
</dbReference>
<accession>A0ABY2R9L5</accession>
<dbReference type="CDD" id="cd00009">
    <property type="entry name" value="AAA"/>
    <property type="match status" value="1"/>
</dbReference>
<dbReference type="InterPro" id="IPR003593">
    <property type="entry name" value="AAA+_ATPase"/>
</dbReference>
<dbReference type="Pfam" id="PF25601">
    <property type="entry name" value="AAA_lid_14"/>
    <property type="match status" value="1"/>
</dbReference>
<dbReference type="PANTHER" id="PTHR32071">
    <property type="entry name" value="TRANSCRIPTIONAL REGULATORY PROTEIN"/>
    <property type="match status" value="1"/>
</dbReference>